<evidence type="ECO:0000313" key="1">
    <source>
        <dbReference type="EMBL" id="QPI52896.1"/>
    </source>
</evidence>
<proteinExistence type="predicted"/>
<dbReference type="Proteomes" id="UP000662888">
    <property type="component" value="Chromosome"/>
</dbReference>
<sequence length="124" mass="13332">MTQRTNVNTTKIGSQDNLVKNPLMFAPDRTPQANGGEPNTGAQALLRCIDMHAADIEEHTLAAQTLCEMCFEEIDSYGDSVVPDIGRTMLRLDALLKAVYRNSVVAQEGADAIVALVRVEGAAS</sequence>
<name>A0AA48WIZ5_9BURK</name>
<dbReference type="EMBL" id="CP065053">
    <property type="protein sequence ID" value="QPI52896.1"/>
    <property type="molecule type" value="Genomic_DNA"/>
</dbReference>
<gene>
    <name evidence="1" type="ORF">IV454_16235</name>
</gene>
<reference evidence="1 2" key="1">
    <citation type="submission" date="2020-11" db="EMBL/GenBank/DDBJ databases">
        <authorList>
            <person name="Sun Q."/>
        </authorList>
    </citation>
    <scope>NUCLEOTIDE SEQUENCE [LARGE SCALE GENOMIC DNA]</scope>
    <source>
        <strain evidence="1 2">P8398</strain>
    </source>
</reference>
<organism evidence="1 2">
    <name type="scientific">Massilia antarctica</name>
    <dbReference type="NCBI Taxonomy" id="2765360"/>
    <lineage>
        <taxon>Bacteria</taxon>
        <taxon>Pseudomonadati</taxon>
        <taxon>Pseudomonadota</taxon>
        <taxon>Betaproteobacteria</taxon>
        <taxon>Burkholderiales</taxon>
        <taxon>Oxalobacteraceae</taxon>
        <taxon>Telluria group</taxon>
        <taxon>Massilia</taxon>
    </lineage>
</organism>
<evidence type="ECO:0000313" key="2">
    <source>
        <dbReference type="Proteomes" id="UP000662888"/>
    </source>
</evidence>
<keyword evidence="2" id="KW-1185">Reference proteome</keyword>
<dbReference type="RefSeq" id="WP_206092320.1">
    <property type="nucleotide sequence ID" value="NZ_CP065053.1"/>
</dbReference>
<accession>A0AA48WIZ5</accession>
<protein>
    <submittedName>
        <fullName evidence="1">Uncharacterized protein</fullName>
    </submittedName>
</protein>